<organism evidence="4 5">
    <name type="scientific">Legionella jamestowniensis</name>
    <dbReference type="NCBI Taxonomy" id="455"/>
    <lineage>
        <taxon>Bacteria</taxon>
        <taxon>Pseudomonadati</taxon>
        <taxon>Pseudomonadota</taxon>
        <taxon>Gammaproteobacteria</taxon>
        <taxon>Legionellales</taxon>
        <taxon>Legionellaceae</taxon>
        <taxon>Legionella</taxon>
    </lineage>
</organism>
<evidence type="ECO:0000256" key="1">
    <source>
        <dbReference type="ARBA" id="ARBA00005046"/>
    </source>
</evidence>
<evidence type="ECO:0000313" key="5">
    <source>
        <dbReference type="Proteomes" id="UP000093336"/>
    </source>
</evidence>
<dbReference type="SUPFAM" id="SSF53218">
    <property type="entry name" value="Molybdenum cofactor biosynthesis proteins"/>
    <property type="match status" value="1"/>
</dbReference>
<evidence type="ECO:0000313" key="4">
    <source>
        <dbReference type="EMBL" id="OCH98516.1"/>
    </source>
</evidence>
<dbReference type="EMBL" id="LYOZ01000010">
    <property type="protein sequence ID" value="OCH98516.1"/>
    <property type="molecule type" value="Genomic_DNA"/>
</dbReference>
<keyword evidence="5" id="KW-1185">Reference proteome</keyword>
<dbReference type="RefSeq" id="WP_065620608.1">
    <property type="nucleotide sequence ID" value="NZ_LYOZ01000010.1"/>
</dbReference>
<proteinExistence type="predicted"/>
<gene>
    <name evidence="4" type="ORF">A8135_00290</name>
</gene>
<dbReference type="PANTHER" id="PTHR43764">
    <property type="entry name" value="MOLYBDENUM COFACTOR BIOSYNTHESIS"/>
    <property type="match status" value="1"/>
</dbReference>
<feature type="domain" description="MoaB/Mog" evidence="3">
    <location>
        <begin position="156"/>
        <end position="299"/>
    </location>
</feature>
<dbReference type="PANTHER" id="PTHR43764:SF1">
    <property type="entry name" value="MOLYBDOPTERIN MOLYBDOTRANSFERASE"/>
    <property type="match status" value="1"/>
</dbReference>
<accession>A0ABX2XWB9</accession>
<name>A0ABX2XWB9_9GAMM</name>
<dbReference type="InterPro" id="IPR051920">
    <property type="entry name" value="MPT_Adenylyltrnsfr/MoaC-Rel"/>
</dbReference>
<evidence type="ECO:0000256" key="2">
    <source>
        <dbReference type="ARBA" id="ARBA00023150"/>
    </source>
</evidence>
<evidence type="ECO:0000259" key="3">
    <source>
        <dbReference type="SMART" id="SM00852"/>
    </source>
</evidence>
<dbReference type="SMART" id="SM00852">
    <property type="entry name" value="MoCF_biosynth"/>
    <property type="match status" value="1"/>
</dbReference>
<sequence>MLFIPHSKKMTHQLISGFASLRLSSLAEINHDQMLILQGMIISIASQQSKATFIRTNPSSKGQYLYSNFTLKGGQNSLQIEGSLSLISSVEKTELCLLQGLSHAALALYKSLPSEQSLNLSYQITKHQIFGISEPVFLSSSPKSAIATSLEGIATAVINLSTRAYHGQYEDTGPLVVEYLEQLGAHISEYTLIPDDICMLKQTISNCILRAKPALLVLHGGTGSSNDDMTPETLDEIGEVHYPQIGEYIRVLSSQYTPFAWYSRCKAVRVSQTFIISLPGSTPAIKEILYHIAPLIKQFIKDQHG</sequence>
<dbReference type="InterPro" id="IPR036425">
    <property type="entry name" value="MoaB/Mog-like_dom_sf"/>
</dbReference>
<dbReference type="InterPro" id="IPR001453">
    <property type="entry name" value="MoaB/Mog_dom"/>
</dbReference>
<dbReference type="Proteomes" id="UP000093336">
    <property type="component" value="Unassembled WGS sequence"/>
</dbReference>
<protein>
    <recommendedName>
        <fullName evidence="3">MoaB/Mog domain-containing protein</fullName>
    </recommendedName>
</protein>
<dbReference type="Gene3D" id="3.40.980.10">
    <property type="entry name" value="MoaB/Mog-like domain"/>
    <property type="match status" value="1"/>
</dbReference>
<dbReference type="Pfam" id="PF00994">
    <property type="entry name" value="MoCF_biosynth"/>
    <property type="match status" value="1"/>
</dbReference>
<keyword evidence="2" id="KW-0501">Molybdenum cofactor biosynthesis</keyword>
<comment type="caution">
    <text evidence="4">The sequence shown here is derived from an EMBL/GenBank/DDBJ whole genome shotgun (WGS) entry which is preliminary data.</text>
</comment>
<comment type="pathway">
    <text evidence="1">Cofactor biosynthesis; molybdopterin biosynthesis.</text>
</comment>
<reference evidence="4 5" key="1">
    <citation type="submission" date="2016-05" db="EMBL/GenBank/DDBJ databases">
        <authorList>
            <person name="Prochazka B."/>
            <person name="Indra A."/>
            <person name="Hasenberger P."/>
            <person name="Blaschitz M."/>
            <person name="Wagner L."/>
            <person name="Wewalka G."/>
            <person name="Sorschag S."/>
            <person name="Schmid D."/>
            <person name="Ruppitsch W."/>
        </authorList>
    </citation>
    <scope>NUCLEOTIDE SEQUENCE [LARGE SCALE GENOMIC DNA]</scope>
    <source>
        <strain evidence="4 5">974010_12</strain>
    </source>
</reference>